<feature type="coiled-coil region" evidence="1">
    <location>
        <begin position="175"/>
        <end position="238"/>
    </location>
</feature>
<evidence type="ECO:0000313" key="3">
    <source>
        <dbReference type="Proteomes" id="UP000235786"/>
    </source>
</evidence>
<dbReference type="EMBL" id="KZ613961">
    <property type="protein sequence ID" value="PMD31897.1"/>
    <property type="molecule type" value="Genomic_DNA"/>
</dbReference>
<proteinExistence type="predicted"/>
<evidence type="ECO:0000256" key="1">
    <source>
        <dbReference type="SAM" id="Coils"/>
    </source>
</evidence>
<dbReference type="AlphaFoldDB" id="A0A2J6R051"/>
<name>A0A2J6R051_HYAVF</name>
<evidence type="ECO:0000313" key="2">
    <source>
        <dbReference type="EMBL" id="PMD31897.1"/>
    </source>
</evidence>
<organism evidence="2 3">
    <name type="scientific">Hyaloscypha variabilis (strain UAMH 11265 / GT02V1 / F)</name>
    <name type="common">Meliniomyces variabilis</name>
    <dbReference type="NCBI Taxonomy" id="1149755"/>
    <lineage>
        <taxon>Eukaryota</taxon>
        <taxon>Fungi</taxon>
        <taxon>Dikarya</taxon>
        <taxon>Ascomycota</taxon>
        <taxon>Pezizomycotina</taxon>
        <taxon>Leotiomycetes</taxon>
        <taxon>Helotiales</taxon>
        <taxon>Hyaloscyphaceae</taxon>
        <taxon>Hyaloscypha</taxon>
        <taxon>Hyaloscypha variabilis</taxon>
    </lineage>
</organism>
<keyword evidence="1" id="KW-0175">Coiled coil</keyword>
<dbReference type="OrthoDB" id="3562770at2759"/>
<gene>
    <name evidence="2" type="ORF">L207DRAFT_187610</name>
</gene>
<dbReference type="Proteomes" id="UP000235786">
    <property type="component" value="Unassembled WGS sequence"/>
</dbReference>
<reference evidence="2 3" key="1">
    <citation type="submission" date="2016-04" db="EMBL/GenBank/DDBJ databases">
        <title>A degradative enzymes factory behind the ericoid mycorrhizal symbiosis.</title>
        <authorList>
            <consortium name="DOE Joint Genome Institute"/>
            <person name="Martino E."/>
            <person name="Morin E."/>
            <person name="Grelet G."/>
            <person name="Kuo A."/>
            <person name="Kohler A."/>
            <person name="Daghino S."/>
            <person name="Barry K."/>
            <person name="Choi C."/>
            <person name="Cichocki N."/>
            <person name="Clum A."/>
            <person name="Copeland A."/>
            <person name="Hainaut M."/>
            <person name="Haridas S."/>
            <person name="Labutti K."/>
            <person name="Lindquist E."/>
            <person name="Lipzen A."/>
            <person name="Khouja H.-R."/>
            <person name="Murat C."/>
            <person name="Ohm R."/>
            <person name="Olson A."/>
            <person name="Spatafora J."/>
            <person name="Veneault-Fourrey C."/>
            <person name="Henrissat B."/>
            <person name="Grigoriev I."/>
            <person name="Martin F."/>
            <person name="Perotto S."/>
        </authorList>
    </citation>
    <scope>NUCLEOTIDE SEQUENCE [LARGE SCALE GENOMIC DNA]</scope>
    <source>
        <strain evidence="2 3">F</strain>
    </source>
</reference>
<sequence>MTSFSTFNHQLNQCINDISRCVASCQEIRRKRNLIVDGHHTTTRLDELERSFQAGSGFILGEASKYPRLSTNNATDPDDICETQGSEFAGYITQIEDLNLCLQAIADPPSHHHHHPHHRHLSHVLFPGWDWDAHHTHAEHPHFYEMRMQWEKIRDGIPRAFAEMDVQAALQERLRTKRKEEVDKLNEDKKKLKKNLDEIEKEEKEEFDQVKKENKKELKKLEEHNEEKLLELERIEHKRDLAVERLVENKLEDDPLDQVEKFAHAMSHIQRAFTPRTSHETLRPIRLNLNSSAVASGYGMGAGGRGGSANPEVVIFDDRHHDAVSIDPFQFLI</sequence>
<accession>A0A2J6R051</accession>
<keyword evidence="3" id="KW-1185">Reference proteome</keyword>
<protein>
    <submittedName>
        <fullName evidence="2">Uncharacterized protein</fullName>
    </submittedName>
</protein>